<protein>
    <recommendedName>
        <fullName evidence="1">PRC-barrel domain-containing protein</fullName>
    </recommendedName>
</protein>
<name>M1ZAN4_NITG3</name>
<dbReference type="RefSeq" id="WP_005007715.1">
    <property type="nucleotide sequence ID" value="NZ_HG422173.1"/>
</dbReference>
<dbReference type="InterPro" id="IPR014747">
    <property type="entry name" value="Bac_photo_RC_H_C"/>
</dbReference>
<proteinExistence type="predicted"/>
<dbReference type="InParanoid" id="M1ZAN4"/>
<dbReference type="HOGENOM" id="CLU_1863058_0_0_0"/>
<organism evidence="2 3">
    <name type="scientific">Nitrospina gracilis (strain 3/211)</name>
    <dbReference type="NCBI Taxonomy" id="1266370"/>
    <lineage>
        <taxon>Bacteria</taxon>
        <taxon>Pseudomonadati</taxon>
        <taxon>Nitrospinota/Tectimicrobiota group</taxon>
        <taxon>Nitrospinota</taxon>
        <taxon>Nitrospinia</taxon>
        <taxon>Nitrospinales</taxon>
        <taxon>Nitrospinaceae</taxon>
        <taxon>Nitrospina</taxon>
    </lineage>
</organism>
<dbReference type="GO" id="GO:0030077">
    <property type="term" value="C:plasma membrane light-harvesting complex"/>
    <property type="evidence" value="ECO:0007669"/>
    <property type="project" value="InterPro"/>
</dbReference>
<accession>M1ZAN4</accession>
<dbReference type="EMBL" id="CAQJ01000031">
    <property type="protein sequence ID" value="CCQ90345.1"/>
    <property type="molecule type" value="Genomic_DNA"/>
</dbReference>
<dbReference type="OrthoDB" id="9793882at2"/>
<dbReference type="Gene3D" id="3.90.50.10">
    <property type="entry name" value="Photosynthetic Reaction Center, subunit H, domain 2"/>
    <property type="match status" value="1"/>
</dbReference>
<gene>
    <name evidence="2" type="ORF">NITGR_280061</name>
</gene>
<comment type="caution">
    <text evidence="2">The sequence shown here is derived from an EMBL/GenBank/DDBJ whole genome shotgun (WGS) entry which is preliminary data.</text>
</comment>
<feature type="domain" description="PRC-barrel" evidence="1">
    <location>
        <begin position="21"/>
        <end position="78"/>
    </location>
</feature>
<dbReference type="Pfam" id="PF05239">
    <property type="entry name" value="PRC"/>
    <property type="match status" value="1"/>
</dbReference>
<dbReference type="Proteomes" id="UP000011704">
    <property type="component" value="Unassembled WGS sequence"/>
</dbReference>
<dbReference type="SUPFAM" id="SSF50346">
    <property type="entry name" value="PRC-barrel domain"/>
    <property type="match status" value="1"/>
</dbReference>
<dbReference type="InterPro" id="IPR011033">
    <property type="entry name" value="PRC_barrel-like_sf"/>
</dbReference>
<reference evidence="2 3" key="1">
    <citation type="journal article" date="2013" name="Front. Microbiol.">
        <title>The genome of Nitrospina gracilis illuminates the metabolism and evolution of the major marine nitrite oxidizer.</title>
        <authorList>
            <person name="Luecker S."/>
            <person name="Nowka B."/>
            <person name="Rattei T."/>
            <person name="Spieck E."/>
            <person name="and Daims H."/>
        </authorList>
    </citation>
    <scope>NUCLEOTIDE SEQUENCE [LARGE SCALE GENOMIC DNA]</scope>
    <source>
        <strain evidence="2 3">3/211</strain>
    </source>
</reference>
<dbReference type="GO" id="GO:0019684">
    <property type="term" value="P:photosynthesis, light reaction"/>
    <property type="evidence" value="ECO:0007669"/>
    <property type="project" value="InterPro"/>
</dbReference>
<evidence type="ECO:0000313" key="3">
    <source>
        <dbReference type="Proteomes" id="UP000011704"/>
    </source>
</evidence>
<sequence>MTLSPLRYHDDNVYDLRSEERLVGSYVYDKDLREMARIRGVLAEPDTHRVRYIVFIEGGFLSTRGKTVIFPIDHLATIDSAKVQAQYTREAIQQAPTPEDIEALTREEEQVILSYFDLEPYWDESAEVDQIDTGSES</sequence>
<dbReference type="InterPro" id="IPR027275">
    <property type="entry name" value="PRC-brl_dom"/>
</dbReference>
<evidence type="ECO:0000259" key="1">
    <source>
        <dbReference type="Pfam" id="PF05239"/>
    </source>
</evidence>
<evidence type="ECO:0000313" key="2">
    <source>
        <dbReference type="EMBL" id="CCQ90345.1"/>
    </source>
</evidence>
<dbReference type="AlphaFoldDB" id="M1ZAN4"/>
<keyword evidence="3" id="KW-1185">Reference proteome</keyword>